<name>A0ABN7UFJ9_GIGMA</name>
<evidence type="ECO:0000313" key="1">
    <source>
        <dbReference type="EMBL" id="CAG8584257.1"/>
    </source>
</evidence>
<organism evidence="1 2">
    <name type="scientific">Gigaspora margarita</name>
    <dbReference type="NCBI Taxonomy" id="4874"/>
    <lineage>
        <taxon>Eukaryota</taxon>
        <taxon>Fungi</taxon>
        <taxon>Fungi incertae sedis</taxon>
        <taxon>Mucoromycota</taxon>
        <taxon>Glomeromycotina</taxon>
        <taxon>Glomeromycetes</taxon>
        <taxon>Diversisporales</taxon>
        <taxon>Gigasporaceae</taxon>
        <taxon>Gigaspora</taxon>
    </lineage>
</organism>
<sequence>KYLEEETVDNNKSQEFECKSMVSEFSDIDESVKQNSIVFGFKVADELDDWDEAKRQVQNHAMEKINLNLSDSAIRIILLNNEHNHLLYKNIKCISSKHRCLNPEMLNQVEFLVNIGYKAVKTDASETYRRLMQLQYEETAIDLALQLDQENELNMLLLDWIKEKETKIYNKQLDYEISISNPYQIHTKGAQKKHLKSALDDVSNAIANKQYNSKTDKNIGSQSKYVCSNCKSTGHNACTLIITASNNYHR</sequence>
<dbReference type="Proteomes" id="UP000789901">
    <property type="component" value="Unassembled WGS sequence"/>
</dbReference>
<feature type="non-terminal residue" evidence="1">
    <location>
        <position position="1"/>
    </location>
</feature>
<protein>
    <submittedName>
        <fullName evidence="1">267_t:CDS:1</fullName>
    </submittedName>
</protein>
<gene>
    <name evidence="1" type="ORF">GMARGA_LOCUS6098</name>
</gene>
<comment type="caution">
    <text evidence="1">The sequence shown here is derived from an EMBL/GenBank/DDBJ whole genome shotgun (WGS) entry which is preliminary data.</text>
</comment>
<reference evidence="1 2" key="1">
    <citation type="submission" date="2021-06" db="EMBL/GenBank/DDBJ databases">
        <authorList>
            <person name="Kallberg Y."/>
            <person name="Tangrot J."/>
            <person name="Rosling A."/>
        </authorList>
    </citation>
    <scope>NUCLEOTIDE SEQUENCE [LARGE SCALE GENOMIC DNA]</scope>
    <source>
        <strain evidence="1 2">120-4 pot B 10/14</strain>
    </source>
</reference>
<proteinExistence type="predicted"/>
<keyword evidence="2" id="KW-1185">Reference proteome</keyword>
<dbReference type="EMBL" id="CAJVQB010002697">
    <property type="protein sequence ID" value="CAG8584257.1"/>
    <property type="molecule type" value="Genomic_DNA"/>
</dbReference>
<accession>A0ABN7UFJ9</accession>
<evidence type="ECO:0000313" key="2">
    <source>
        <dbReference type="Proteomes" id="UP000789901"/>
    </source>
</evidence>